<evidence type="ECO:0000256" key="9">
    <source>
        <dbReference type="SAM" id="MobiDB-lite"/>
    </source>
</evidence>
<accession>A0A9D3ZIA4</accession>
<dbReference type="PANTHER" id="PTHR31657:SF73">
    <property type="entry name" value="OS02G0752800 PROTEIN"/>
    <property type="match status" value="1"/>
</dbReference>
<sequence>MGSPPKPTELYRGVRQYHWGKWDAEIWLPKNRTRLCGDFGEYIPSHSFVDAKLQAICESLELNQKQRKKEKKKKSSKDSEGGDYPSSLFLVLSENKGSTKYSPLSGLTFLDFNKQPRSEIVTSSVC</sequence>
<comment type="caution">
    <text evidence="11">The sequence shown here is derived from an EMBL/GenBank/DDBJ whole genome shotgun (WGS) entry which is preliminary data.</text>
</comment>
<dbReference type="InterPro" id="IPR016177">
    <property type="entry name" value="DNA-bd_dom_sf"/>
</dbReference>
<keyword evidence="12" id="KW-1185">Reference proteome</keyword>
<keyword evidence="7" id="KW-0539">Nucleus</keyword>
<dbReference type="InterPro" id="IPR051758">
    <property type="entry name" value="ERF/AP2-like"/>
</dbReference>
<dbReference type="InterPro" id="IPR001471">
    <property type="entry name" value="AP2/ERF_dom"/>
</dbReference>
<evidence type="ECO:0000256" key="6">
    <source>
        <dbReference type="ARBA" id="ARBA00023163"/>
    </source>
</evidence>
<keyword evidence="5" id="KW-0010">Activator</keyword>
<keyword evidence="3" id="KW-0805">Transcription regulation</keyword>
<gene>
    <name evidence="11" type="ORF">J1N35_040186</name>
</gene>
<name>A0A9D3ZIA4_9ROSI</name>
<reference evidence="11 12" key="1">
    <citation type="journal article" date="2021" name="Plant Biotechnol. J.">
        <title>Multi-omics assisted identification of the key and species-specific regulatory components of drought-tolerant mechanisms in Gossypium stocksii.</title>
        <authorList>
            <person name="Yu D."/>
            <person name="Ke L."/>
            <person name="Zhang D."/>
            <person name="Wu Y."/>
            <person name="Sun Y."/>
            <person name="Mei J."/>
            <person name="Sun J."/>
            <person name="Sun Y."/>
        </authorList>
    </citation>
    <scope>NUCLEOTIDE SEQUENCE [LARGE SCALE GENOMIC DNA]</scope>
    <source>
        <strain evidence="12">cv. E1</strain>
        <tissue evidence="11">Leaf</tissue>
    </source>
</reference>
<organism evidence="11 12">
    <name type="scientific">Gossypium stocksii</name>
    <dbReference type="NCBI Taxonomy" id="47602"/>
    <lineage>
        <taxon>Eukaryota</taxon>
        <taxon>Viridiplantae</taxon>
        <taxon>Streptophyta</taxon>
        <taxon>Embryophyta</taxon>
        <taxon>Tracheophyta</taxon>
        <taxon>Spermatophyta</taxon>
        <taxon>Magnoliopsida</taxon>
        <taxon>eudicotyledons</taxon>
        <taxon>Gunneridae</taxon>
        <taxon>Pentapetalae</taxon>
        <taxon>rosids</taxon>
        <taxon>malvids</taxon>
        <taxon>Malvales</taxon>
        <taxon>Malvaceae</taxon>
        <taxon>Malvoideae</taxon>
        <taxon>Gossypium</taxon>
    </lineage>
</organism>
<dbReference type="OrthoDB" id="663856at2759"/>
<dbReference type="GO" id="GO:0005634">
    <property type="term" value="C:nucleus"/>
    <property type="evidence" value="ECO:0007669"/>
    <property type="project" value="UniProtKB-SubCell"/>
</dbReference>
<dbReference type="SUPFAM" id="SSF54171">
    <property type="entry name" value="DNA-binding domain"/>
    <property type="match status" value="1"/>
</dbReference>
<comment type="subcellular location">
    <subcellularLocation>
        <location evidence="1">Nucleus</location>
    </subcellularLocation>
</comment>
<feature type="compositionally biased region" description="Basic residues" evidence="9">
    <location>
        <begin position="65"/>
        <end position="75"/>
    </location>
</feature>
<evidence type="ECO:0000256" key="5">
    <source>
        <dbReference type="ARBA" id="ARBA00023159"/>
    </source>
</evidence>
<comment type="similarity">
    <text evidence="8">Belongs to the AP2/ERF transcription factor family. ERF subfamily.</text>
</comment>
<dbReference type="EMBL" id="JAIQCV010000012">
    <property type="protein sequence ID" value="KAH1038443.1"/>
    <property type="molecule type" value="Genomic_DNA"/>
</dbReference>
<evidence type="ECO:0000256" key="7">
    <source>
        <dbReference type="ARBA" id="ARBA00023242"/>
    </source>
</evidence>
<dbReference type="GO" id="GO:0009873">
    <property type="term" value="P:ethylene-activated signaling pathway"/>
    <property type="evidence" value="ECO:0007669"/>
    <property type="project" value="UniProtKB-KW"/>
</dbReference>
<evidence type="ECO:0000313" key="11">
    <source>
        <dbReference type="EMBL" id="KAH1038443.1"/>
    </source>
</evidence>
<evidence type="ECO:0000256" key="3">
    <source>
        <dbReference type="ARBA" id="ARBA00023015"/>
    </source>
</evidence>
<evidence type="ECO:0000256" key="8">
    <source>
        <dbReference type="ARBA" id="ARBA00024343"/>
    </source>
</evidence>
<protein>
    <recommendedName>
        <fullName evidence="10">AP2/ERF domain-containing protein</fullName>
    </recommendedName>
</protein>
<keyword evidence="4" id="KW-0238">DNA-binding</keyword>
<evidence type="ECO:0000259" key="10">
    <source>
        <dbReference type="PROSITE" id="PS51032"/>
    </source>
</evidence>
<dbReference type="InterPro" id="IPR036955">
    <property type="entry name" value="AP2/ERF_dom_sf"/>
</dbReference>
<dbReference type="AlphaFoldDB" id="A0A9D3ZIA4"/>
<keyword evidence="2" id="KW-0936">Ethylene signaling pathway</keyword>
<dbReference type="Gene3D" id="3.30.730.10">
    <property type="entry name" value="AP2/ERF domain"/>
    <property type="match status" value="1"/>
</dbReference>
<evidence type="ECO:0000256" key="1">
    <source>
        <dbReference type="ARBA" id="ARBA00004123"/>
    </source>
</evidence>
<keyword evidence="6" id="KW-0804">Transcription</keyword>
<evidence type="ECO:0000313" key="12">
    <source>
        <dbReference type="Proteomes" id="UP000828251"/>
    </source>
</evidence>
<feature type="domain" description="AP2/ERF" evidence="10">
    <location>
        <begin position="10"/>
        <end position="113"/>
    </location>
</feature>
<dbReference type="GO" id="GO:0003700">
    <property type="term" value="F:DNA-binding transcription factor activity"/>
    <property type="evidence" value="ECO:0007669"/>
    <property type="project" value="InterPro"/>
</dbReference>
<dbReference type="GO" id="GO:0000976">
    <property type="term" value="F:transcription cis-regulatory region binding"/>
    <property type="evidence" value="ECO:0007669"/>
    <property type="project" value="UniProtKB-ARBA"/>
</dbReference>
<proteinExistence type="inferred from homology"/>
<evidence type="ECO:0000256" key="2">
    <source>
        <dbReference type="ARBA" id="ARBA00022745"/>
    </source>
</evidence>
<dbReference type="Proteomes" id="UP000828251">
    <property type="component" value="Unassembled WGS sequence"/>
</dbReference>
<dbReference type="PANTHER" id="PTHR31657">
    <property type="entry name" value="ETHYLENE-RESPONSIVE TRANSCRIPTION FACTOR ERF061"/>
    <property type="match status" value="1"/>
</dbReference>
<dbReference type="PROSITE" id="PS51032">
    <property type="entry name" value="AP2_ERF"/>
    <property type="match status" value="1"/>
</dbReference>
<evidence type="ECO:0000256" key="4">
    <source>
        <dbReference type="ARBA" id="ARBA00023125"/>
    </source>
</evidence>
<feature type="region of interest" description="Disordered" evidence="9">
    <location>
        <begin position="64"/>
        <end position="86"/>
    </location>
</feature>